<evidence type="ECO:0000313" key="1">
    <source>
        <dbReference type="EMBL" id="MBX21363.1"/>
    </source>
</evidence>
<dbReference type="EMBL" id="GGEC01040879">
    <property type="protein sequence ID" value="MBX21363.1"/>
    <property type="molecule type" value="Transcribed_RNA"/>
</dbReference>
<protein>
    <submittedName>
        <fullName evidence="1">FKBP12-interacting protein of 37 kDa-like</fullName>
    </submittedName>
</protein>
<name>A0A2P2LTU6_RHIMU</name>
<accession>A0A2P2LTU6</accession>
<sequence>MVCGPALLGIASYHLLSLLGCKVRVSFTFPLHWVSLKEFRDVGSDFGMKSCIFLFQGNTKVEETAMILSLRESLDNCKSTLATCQTELEVAKSDIQKWHFAFENESFIPTGASPG</sequence>
<dbReference type="AlphaFoldDB" id="A0A2P2LTU6"/>
<organism evidence="1">
    <name type="scientific">Rhizophora mucronata</name>
    <name type="common">Asiatic mangrove</name>
    <dbReference type="NCBI Taxonomy" id="61149"/>
    <lineage>
        <taxon>Eukaryota</taxon>
        <taxon>Viridiplantae</taxon>
        <taxon>Streptophyta</taxon>
        <taxon>Embryophyta</taxon>
        <taxon>Tracheophyta</taxon>
        <taxon>Spermatophyta</taxon>
        <taxon>Magnoliopsida</taxon>
        <taxon>eudicotyledons</taxon>
        <taxon>Gunneridae</taxon>
        <taxon>Pentapetalae</taxon>
        <taxon>rosids</taxon>
        <taxon>fabids</taxon>
        <taxon>Malpighiales</taxon>
        <taxon>Rhizophoraceae</taxon>
        <taxon>Rhizophora</taxon>
    </lineage>
</organism>
<proteinExistence type="predicted"/>
<reference evidence="1" key="1">
    <citation type="submission" date="2018-02" db="EMBL/GenBank/DDBJ databases">
        <title>Rhizophora mucronata_Transcriptome.</title>
        <authorList>
            <person name="Meera S.P."/>
            <person name="Sreeshan A."/>
            <person name="Augustine A."/>
        </authorList>
    </citation>
    <scope>NUCLEOTIDE SEQUENCE</scope>
    <source>
        <tissue evidence="1">Leaf</tissue>
    </source>
</reference>